<name>A0A0E0MKV0_ORYPU</name>
<dbReference type="Gramene" id="OPUNC12G06250.1">
    <property type="protein sequence ID" value="OPUNC12G06250.1"/>
    <property type="gene ID" value="OPUNC12G06250"/>
</dbReference>
<evidence type="ECO:0000313" key="3">
    <source>
        <dbReference type="Proteomes" id="UP000026962"/>
    </source>
</evidence>
<dbReference type="Proteomes" id="UP000026962">
    <property type="component" value="Chromosome 12"/>
</dbReference>
<dbReference type="AlphaFoldDB" id="A0A0E0MKV0"/>
<sequence>MTKGGKRGKQESSRREAGGRFSKNEPQIQVIFEWQKNCFTAVYSKNSFSRKFAMQRAYGTNNYLYNKQRKFLCLSLSHLEYFDLF</sequence>
<feature type="compositionally biased region" description="Basic and acidic residues" evidence="1">
    <location>
        <begin position="8"/>
        <end position="18"/>
    </location>
</feature>
<protein>
    <submittedName>
        <fullName evidence="2">Uncharacterized protein</fullName>
    </submittedName>
</protein>
<dbReference type="EnsemblPlants" id="OPUNC12G06250.1">
    <property type="protein sequence ID" value="OPUNC12G06250.1"/>
    <property type="gene ID" value="OPUNC12G06250"/>
</dbReference>
<accession>A0A0E0MKV0</accession>
<evidence type="ECO:0000256" key="1">
    <source>
        <dbReference type="SAM" id="MobiDB-lite"/>
    </source>
</evidence>
<reference evidence="2" key="1">
    <citation type="submission" date="2015-04" db="UniProtKB">
        <authorList>
            <consortium name="EnsemblPlants"/>
        </authorList>
    </citation>
    <scope>IDENTIFICATION</scope>
</reference>
<feature type="region of interest" description="Disordered" evidence="1">
    <location>
        <begin position="1"/>
        <end position="22"/>
    </location>
</feature>
<proteinExistence type="predicted"/>
<reference evidence="2" key="2">
    <citation type="submission" date="2018-05" db="EMBL/GenBank/DDBJ databases">
        <title>OpunRS2 (Oryza punctata Reference Sequence Version 2).</title>
        <authorList>
            <person name="Zhang J."/>
            <person name="Kudrna D."/>
            <person name="Lee S."/>
            <person name="Talag J."/>
            <person name="Welchert J."/>
            <person name="Wing R.A."/>
        </authorList>
    </citation>
    <scope>NUCLEOTIDE SEQUENCE [LARGE SCALE GENOMIC DNA]</scope>
</reference>
<evidence type="ECO:0000313" key="2">
    <source>
        <dbReference type="EnsemblPlants" id="OPUNC12G06250.1"/>
    </source>
</evidence>
<dbReference type="HOGENOM" id="CLU_2516551_0_0_1"/>
<keyword evidence="3" id="KW-1185">Reference proteome</keyword>
<organism evidence="2">
    <name type="scientific">Oryza punctata</name>
    <name type="common">Red rice</name>
    <dbReference type="NCBI Taxonomy" id="4537"/>
    <lineage>
        <taxon>Eukaryota</taxon>
        <taxon>Viridiplantae</taxon>
        <taxon>Streptophyta</taxon>
        <taxon>Embryophyta</taxon>
        <taxon>Tracheophyta</taxon>
        <taxon>Spermatophyta</taxon>
        <taxon>Magnoliopsida</taxon>
        <taxon>Liliopsida</taxon>
        <taxon>Poales</taxon>
        <taxon>Poaceae</taxon>
        <taxon>BOP clade</taxon>
        <taxon>Oryzoideae</taxon>
        <taxon>Oryzeae</taxon>
        <taxon>Oryzinae</taxon>
        <taxon>Oryza</taxon>
    </lineage>
</organism>